<dbReference type="InterPro" id="IPR001387">
    <property type="entry name" value="Cro/C1-type_HTH"/>
</dbReference>
<dbReference type="CDD" id="cd00093">
    <property type="entry name" value="HTH_XRE"/>
    <property type="match status" value="1"/>
</dbReference>
<dbReference type="SUPFAM" id="SSF47413">
    <property type="entry name" value="lambda repressor-like DNA-binding domains"/>
    <property type="match status" value="1"/>
</dbReference>
<dbReference type="RefSeq" id="WP_226175030.1">
    <property type="nucleotide sequence ID" value="NZ_JAJADR010000002.1"/>
</dbReference>
<dbReference type="Gene3D" id="1.10.260.40">
    <property type="entry name" value="lambda repressor-like DNA-binding domains"/>
    <property type="match status" value="1"/>
</dbReference>
<dbReference type="Proteomes" id="UP001165296">
    <property type="component" value="Unassembled WGS sequence"/>
</dbReference>
<accession>A0ABS8APR4</accession>
<evidence type="ECO:0000313" key="3">
    <source>
        <dbReference type="Proteomes" id="UP001165296"/>
    </source>
</evidence>
<keyword evidence="3" id="KW-1185">Reference proteome</keyword>
<gene>
    <name evidence="2" type="ORF">LGH74_09500</name>
</gene>
<reference evidence="2" key="1">
    <citation type="submission" date="2021-10" db="EMBL/GenBank/DDBJ databases">
        <authorList>
            <person name="Dean J.D."/>
            <person name="Kim M.K."/>
            <person name="Newey C.N."/>
            <person name="Stoker T.S."/>
            <person name="Thompson D.W."/>
            <person name="Grose J.H."/>
        </authorList>
    </citation>
    <scope>NUCLEOTIDE SEQUENCE</scope>
    <source>
        <strain evidence="2">BT178</strain>
    </source>
</reference>
<dbReference type="InterPro" id="IPR010982">
    <property type="entry name" value="Lambda_DNA-bd_dom_sf"/>
</dbReference>
<protein>
    <submittedName>
        <fullName evidence="2">Helix-turn-helix domain-containing protein</fullName>
    </submittedName>
</protein>
<name>A0ABS8APR4_9BACT</name>
<comment type="caution">
    <text evidence="2">The sequence shown here is derived from an EMBL/GenBank/DDBJ whole genome shotgun (WGS) entry which is preliminary data.</text>
</comment>
<dbReference type="EMBL" id="JAJADR010000002">
    <property type="protein sequence ID" value="MCB2408210.1"/>
    <property type="molecule type" value="Genomic_DNA"/>
</dbReference>
<evidence type="ECO:0000313" key="2">
    <source>
        <dbReference type="EMBL" id="MCB2408210.1"/>
    </source>
</evidence>
<proteinExistence type="predicted"/>
<feature type="domain" description="HTH cro/C1-type" evidence="1">
    <location>
        <begin position="16"/>
        <end position="44"/>
    </location>
</feature>
<organism evidence="2 3">
    <name type="scientific">Hymenobacter lucidus</name>
    <dbReference type="NCBI Taxonomy" id="2880930"/>
    <lineage>
        <taxon>Bacteria</taxon>
        <taxon>Pseudomonadati</taxon>
        <taxon>Bacteroidota</taxon>
        <taxon>Cytophagia</taxon>
        <taxon>Cytophagales</taxon>
        <taxon>Hymenobacteraceae</taxon>
        <taxon>Hymenobacter</taxon>
    </lineage>
</organism>
<evidence type="ECO:0000259" key="1">
    <source>
        <dbReference type="PROSITE" id="PS50943"/>
    </source>
</evidence>
<sequence length="219" mass="23565">MSRRAYPSNTLAAAVRRHFGLTQVELAAFVGVSQQQLARVEAGRKQLGPGPDQRLQVLARQLPPPDGHGPGAPAFTDDEAPAAERAEAAEGLAALRQRLARCQWLRTDLAYQIGQQRQPGQQRHQRRQWAVRVLGPLLAAPLPQPDWLAPGGPARPLPPYPQATPDAARDTHWLQGLALRLAATTPPLPPAAAALARARLAGLDAEIQELTAAMGEFSE</sequence>
<dbReference type="PROSITE" id="PS50943">
    <property type="entry name" value="HTH_CROC1"/>
    <property type="match status" value="1"/>
</dbReference>
<dbReference type="Pfam" id="PF01381">
    <property type="entry name" value="HTH_3"/>
    <property type="match status" value="1"/>
</dbReference>